<name>A0A1Y5RWL9_9RHOB</name>
<dbReference type="Gene3D" id="3.40.640.10">
    <property type="entry name" value="Type I PLP-dependent aspartate aminotransferase-like (Major domain)"/>
    <property type="match status" value="1"/>
</dbReference>
<dbReference type="CDD" id="cd00609">
    <property type="entry name" value="AAT_like"/>
    <property type="match status" value="1"/>
</dbReference>
<dbReference type="Pfam" id="PF00155">
    <property type="entry name" value="Aminotran_1_2"/>
    <property type="match status" value="1"/>
</dbReference>
<organism evidence="8 9">
    <name type="scientific">Falsiruegeria litorea R37</name>
    <dbReference type="NCBI Taxonomy" id="1200284"/>
    <lineage>
        <taxon>Bacteria</taxon>
        <taxon>Pseudomonadati</taxon>
        <taxon>Pseudomonadota</taxon>
        <taxon>Alphaproteobacteria</taxon>
        <taxon>Rhodobacterales</taxon>
        <taxon>Roseobacteraceae</taxon>
        <taxon>Falsiruegeria</taxon>
    </lineage>
</organism>
<sequence length="456" mass="49670">MTQWHLTLQDTGKPRYIEIAEAIHGDIEAGTLKPGDRLPSQRKVAQQVGVDFTTVSRGYAEAVKRGYIESFVGRGTFVRELSEEREAPDPRRAMEEDPMMNMPPEPDDPDLIAQMEQGLRHVSANLVPLLRYQSVTGSLQDREIAARWMAENGLNVTLEQLAITPGAHASVHAVLSHLSESGPTVLCEAVTYPGIRAIAAQLGVHLIGVEMDGQGILPDALDRAIGTHWPSAVYLNPTLHNPGTYTMPIERRRQIADILRRHEIPLIEDDACCFVASDAPPPISRLIPDLGWHIAGLSKCFGAGLRLALTTVPEGQAKGRFAQVLRASNVMTSPISAALMSRWVEDGTARALQTFVRQAAVQRQALARDLLRGCDIRGQAEAFNVWLTLPDGTSRAEVMGRMANRQIGLMPSDAFTVTGPPAEAMRVCLGGPISEAQLAEDLTELRDAVLNKAWAG</sequence>
<dbReference type="Gene3D" id="3.90.1150.10">
    <property type="entry name" value="Aspartate Aminotransferase, domain 1"/>
    <property type="match status" value="1"/>
</dbReference>
<dbReference type="InterPro" id="IPR015421">
    <property type="entry name" value="PyrdxlP-dep_Trfase_major"/>
</dbReference>
<reference evidence="8 9" key="1">
    <citation type="submission" date="2017-03" db="EMBL/GenBank/DDBJ databases">
        <authorList>
            <person name="Afonso C.L."/>
            <person name="Miller P.J."/>
            <person name="Scott M.A."/>
            <person name="Spackman E."/>
            <person name="Goraichik I."/>
            <person name="Dimitrov K.M."/>
            <person name="Suarez D.L."/>
            <person name="Swayne D.E."/>
        </authorList>
    </citation>
    <scope>NUCLEOTIDE SEQUENCE [LARGE SCALE GENOMIC DNA]</scope>
    <source>
        <strain evidence="8 9">CECT 7639</strain>
    </source>
</reference>
<feature type="region of interest" description="Disordered" evidence="6">
    <location>
        <begin position="81"/>
        <end position="101"/>
    </location>
</feature>
<protein>
    <submittedName>
        <fullName evidence="8">Putative HTH-type transcriptional regulator YjiR</fullName>
    </submittedName>
</protein>
<dbReference type="Proteomes" id="UP000193077">
    <property type="component" value="Unassembled WGS sequence"/>
</dbReference>
<dbReference type="Pfam" id="PF00392">
    <property type="entry name" value="GntR"/>
    <property type="match status" value="1"/>
</dbReference>
<dbReference type="RefSeq" id="WP_085794653.1">
    <property type="nucleotide sequence ID" value="NZ_FWFO01000001.1"/>
</dbReference>
<dbReference type="SUPFAM" id="SSF46785">
    <property type="entry name" value="Winged helix' DNA-binding domain"/>
    <property type="match status" value="1"/>
</dbReference>
<feature type="compositionally biased region" description="Basic and acidic residues" evidence="6">
    <location>
        <begin position="81"/>
        <end position="95"/>
    </location>
</feature>
<feature type="domain" description="HTH gntR-type" evidence="7">
    <location>
        <begin position="13"/>
        <end position="81"/>
    </location>
</feature>
<proteinExistence type="inferred from homology"/>
<keyword evidence="5" id="KW-0804">Transcription</keyword>
<dbReference type="Gene3D" id="1.10.10.10">
    <property type="entry name" value="Winged helix-like DNA-binding domain superfamily/Winged helix DNA-binding domain"/>
    <property type="match status" value="1"/>
</dbReference>
<dbReference type="AlphaFoldDB" id="A0A1Y5RWL9"/>
<keyword evidence="3" id="KW-0805">Transcription regulation</keyword>
<dbReference type="InterPro" id="IPR036388">
    <property type="entry name" value="WH-like_DNA-bd_sf"/>
</dbReference>
<dbReference type="CDD" id="cd07377">
    <property type="entry name" value="WHTH_GntR"/>
    <property type="match status" value="1"/>
</dbReference>
<evidence type="ECO:0000313" key="9">
    <source>
        <dbReference type="Proteomes" id="UP000193077"/>
    </source>
</evidence>
<dbReference type="GO" id="GO:0003700">
    <property type="term" value="F:DNA-binding transcription factor activity"/>
    <property type="evidence" value="ECO:0007669"/>
    <property type="project" value="InterPro"/>
</dbReference>
<dbReference type="PANTHER" id="PTHR46577:SF1">
    <property type="entry name" value="HTH-TYPE TRANSCRIPTIONAL REGULATORY PROTEIN GABR"/>
    <property type="match status" value="1"/>
</dbReference>
<dbReference type="InterPro" id="IPR004839">
    <property type="entry name" value="Aminotransferase_I/II_large"/>
</dbReference>
<evidence type="ECO:0000313" key="8">
    <source>
        <dbReference type="EMBL" id="SLN26957.1"/>
    </source>
</evidence>
<dbReference type="InterPro" id="IPR000524">
    <property type="entry name" value="Tscrpt_reg_HTH_GntR"/>
</dbReference>
<keyword evidence="9" id="KW-1185">Reference proteome</keyword>
<dbReference type="InterPro" id="IPR036390">
    <property type="entry name" value="WH_DNA-bd_sf"/>
</dbReference>
<dbReference type="PROSITE" id="PS50949">
    <property type="entry name" value="HTH_GNTR"/>
    <property type="match status" value="1"/>
</dbReference>
<accession>A0A1Y5RWL9</accession>
<dbReference type="InterPro" id="IPR015424">
    <property type="entry name" value="PyrdxlP-dep_Trfase"/>
</dbReference>
<dbReference type="SMART" id="SM00345">
    <property type="entry name" value="HTH_GNTR"/>
    <property type="match status" value="1"/>
</dbReference>
<keyword evidence="2" id="KW-0663">Pyridoxal phosphate</keyword>
<evidence type="ECO:0000259" key="7">
    <source>
        <dbReference type="PROSITE" id="PS50949"/>
    </source>
</evidence>
<evidence type="ECO:0000256" key="4">
    <source>
        <dbReference type="ARBA" id="ARBA00023125"/>
    </source>
</evidence>
<evidence type="ECO:0000256" key="6">
    <source>
        <dbReference type="SAM" id="MobiDB-lite"/>
    </source>
</evidence>
<dbReference type="SUPFAM" id="SSF53383">
    <property type="entry name" value="PLP-dependent transferases"/>
    <property type="match status" value="1"/>
</dbReference>
<gene>
    <name evidence="8" type="primary">yjiR_1</name>
    <name evidence="8" type="ORF">TRL7639_00993</name>
</gene>
<dbReference type="GO" id="GO:0030170">
    <property type="term" value="F:pyridoxal phosphate binding"/>
    <property type="evidence" value="ECO:0007669"/>
    <property type="project" value="InterPro"/>
</dbReference>
<dbReference type="InterPro" id="IPR015422">
    <property type="entry name" value="PyrdxlP-dep_Trfase_small"/>
</dbReference>
<dbReference type="OrthoDB" id="9794015at2"/>
<keyword evidence="4" id="KW-0238">DNA-binding</keyword>
<dbReference type="InterPro" id="IPR051446">
    <property type="entry name" value="HTH_trans_reg/aminotransferase"/>
</dbReference>
<evidence type="ECO:0000256" key="3">
    <source>
        <dbReference type="ARBA" id="ARBA00023015"/>
    </source>
</evidence>
<evidence type="ECO:0000256" key="5">
    <source>
        <dbReference type="ARBA" id="ARBA00023163"/>
    </source>
</evidence>
<dbReference type="GO" id="GO:0003677">
    <property type="term" value="F:DNA binding"/>
    <property type="evidence" value="ECO:0007669"/>
    <property type="project" value="UniProtKB-KW"/>
</dbReference>
<dbReference type="EMBL" id="FWFO01000001">
    <property type="protein sequence ID" value="SLN26957.1"/>
    <property type="molecule type" value="Genomic_DNA"/>
</dbReference>
<evidence type="ECO:0000256" key="2">
    <source>
        <dbReference type="ARBA" id="ARBA00022898"/>
    </source>
</evidence>
<comment type="similarity">
    <text evidence="1">In the C-terminal section; belongs to the class-I pyridoxal-phosphate-dependent aminotransferase family.</text>
</comment>
<evidence type="ECO:0000256" key="1">
    <source>
        <dbReference type="ARBA" id="ARBA00005384"/>
    </source>
</evidence>
<dbReference type="PANTHER" id="PTHR46577">
    <property type="entry name" value="HTH-TYPE TRANSCRIPTIONAL REGULATORY PROTEIN GABR"/>
    <property type="match status" value="1"/>
</dbReference>